<dbReference type="EMBL" id="LGCK01000010">
    <property type="protein sequence ID" value="KPL71561.1"/>
    <property type="molecule type" value="Genomic_DNA"/>
</dbReference>
<keyword evidence="3" id="KW-0808">Transferase</keyword>
<evidence type="ECO:0000256" key="7">
    <source>
        <dbReference type="ARBA" id="ARBA00024033"/>
    </source>
</evidence>
<evidence type="ECO:0008006" key="11">
    <source>
        <dbReference type="Google" id="ProtNLM"/>
    </source>
</evidence>
<keyword evidence="10" id="KW-1185">Reference proteome</keyword>
<dbReference type="InterPro" id="IPR018584">
    <property type="entry name" value="GT87"/>
</dbReference>
<dbReference type="GO" id="GO:0005886">
    <property type="term" value="C:plasma membrane"/>
    <property type="evidence" value="ECO:0007669"/>
    <property type="project" value="UniProtKB-SubCell"/>
</dbReference>
<keyword evidence="6 8" id="KW-0472">Membrane</keyword>
<gene>
    <name evidence="9" type="ORF">ADM99_08700</name>
</gene>
<dbReference type="AlphaFoldDB" id="A0A0P6XAD8"/>
<dbReference type="OrthoDB" id="9977822at2"/>
<proteinExistence type="inferred from homology"/>
<evidence type="ECO:0000313" key="9">
    <source>
        <dbReference type="EMBL" id="KPL71561.1"/>
    </source>
</evidence>
<keyword evidence="2" id="KW-1003">Cell membrane</keyword>
<evidence type="ECO:0000313" key="10">
    <source>
        <dbReference type="Proteomes" id="UP000050430"/>
    </source>
</evidence>
<keyword evidence="4 8" id="KW-0812">Transmembrane</keyword>
<feature type="transmembrane region" description="Helical" evidence="8">
    <location>
        <begin position="290"/>
        <end position="306"/>
    </location>
</feature>
<organism evidence="9 10">
    <name type="scientific">Leptolinea tardivitalis</name>
    <dbReference type="NCBI Taxonomy" id="229920"/>
    <lineage>
        <taxon>Bacteria</taxon>
        <taxon>Bacillati</taxon>
        <taxon>Chloroflexota</taxon>
        <taxon>Anaerolineae</taxon>
        <taxon>Anaerolineales</taxon>
        <taxon>Anaerolineaceae</taxon>
        <taxon>Leptolinea</taxon>
    </lineage>
</organism>
<evidence type="ECO:0000256" key="1">
    <source>
        <dbReference type="ARBA" id="ARBA00004651"/>
    </source>
</evidence>
<reference evidence="9 10" key="1">
    <citation type="submission" date="2015-07" db="EMBL/GenBank/DDBJ databases">
        <title>Genome sequence of Leptolinea tardivitalis DSM 16556.</title>
        <authorList>
            <person name="Hemp J."/>
            <person name="Ward L.M."/>
            <person name="Pace L.A."/>
            <person name="Fischer W.W."/>
        </authorList>
    </citation>
    <scope>NUCLEOTIDE SEQUENCE [LARGE SCALE GENOMIC DNA]</scope>
    <source>
        <strain evidence="9 10">YMTK-2</strain>
    </source>
</reference>
<feature type="transmembrane region" description="Helical" evidence="8">
    <location>
        <begin position="208"/>
        <end position="227"/>
    </location>
</feature>
<comment type="subcellular location">
    <subcellularLocation>
        <location evidence="1">Cell membrane</location>
        <topology evidence="1">Multi-pass membrane protein</topology>
    </subcellularLocation>
</comment>
<evidence type="ECO:0000256" key="4">
    <source>
        <dbReference type="ARBA" id="ARBA00022692"/>
    </source>
</evidence>
<evidence type="ECO:0000256" key="2">
    <source>
        <dbReference type="ARBA" id="ARBA00022475"/>
    </source>
</evidence>
<comment type="caution">
    <text evidence="9">The sequence shown here is derived from an EMBL/GenBank/DDBJ whole genome shotgun (WGS) entry which is preliminary data.</text>
</comment>
<evidence type="ECO:0000256" key="3">
    <source>
        <dbReference type="ARBA" id="ARBA00022679"/>
    </source>
</evidence>
<keyword evidence="5 8" id="KW-1133">Transmembrane helix</keyword>
<feature type="transmembrane region" description="Helical" evidence="8">
    <location>
        <begin position="178"/>
        <end position="201"/>
    </location>
</feature>
<evidence type="ECO:0000256" key="5">
    <source>
        <dbReference type="ARBA" id="ARBA00022989"/>
    </source>
</evidence>
<name>A0A0P6XAD8_9CHLR</name>
<evidence type="ECO:0000256" key="8">
    <source>
        <dbReference type="SAM" id="Phobius"/>
    </source>
</evidence>
<dbReference type="RefSeq" id="WP_062420133.1">
    <property type="nucleotide sequence ID" value="NZ_BBYA01000001.1"/>
</dbReference>
<evidence type="ECO:0000256" key="6">
    <source>
        <dbReference type="ARBA" id="ARBA00023136"/>
    </source>
</evidence>
<feature type="transmembrane region" description="Helical" evidence="8">
    <location>
        <begin position="359"/>
        <end position="382"/>
    </location>
</feature>
<feature type="transmembrane region" description="Helical" evidence="8">
    <location>
        <begin position="102"/>
        <end position="120"/>
    </location>
</feature>
<dbReference type="Pfam" id="PF09594">
    <property type="entry name" value="GT87"/>
    <property type="match status" value="1"/>
</dbReference>
<comment type="similarity">
    <text evidence="7">Belongs to the glycosyltransferase 87 family.</text>
</comment>
<feature type="transmembrane region" description="Helical" evidence="8">
    <location>
        <begin position="335"/>
        <end position="353"/>
    </location>
</feature>
<protein>
    <recommendedName>
        <fullName evidence="11">DUF2029 domain-containing protein</fullName>
    </recommendedName>
</protein>
<dbReference type="GO" id="GO:0016758">
    <property type="term" value="F:hexosyltransferase activity"/>
    <property type="evidence" value="ECO:0007669"/>
    <property type="project" value="InterPro"/>
</dbReference>
<feature type="transmembrane region" description="Helical" evidence="8">
    <location>
        <begin position="132"/>
        <end position="158"/>
    </location>
</feature>
<feature type="transmembrane region" description="Helical" evidence="8">
    <location>
        <begin position="264"/>
        <end position="283"/>
    </location>
</feature>
<accession>A0A0P6XAD8</accession>
<feature type="transmembrane region" description="Helical" evidence="8">
    <location>
        <begin position="312"/>
        <end position="328"/>
    </location>
</feature>
<dbReference type="Proteomes" id="UP000050430">
    <property type="component" value="Unassembled WGS sequence"/>
</dbReference>
<sequence>MAKGISLVLVWVILLLALTSAIASVSSENTLGTDFFIYYVAGRHIITDGLSPYDESVGEESQMAILKHLANKNEDQLRYVYPPYGLIPILPLAGLPFPLAQAAWMAFTLLCLVTAVIYGFEKAPPWLPVSMLFLYPLSFGLLLGNLNMPVICSLIVLAGRLPHLDSKNQFEAWLLGFFMAWATIKPQFSWFYLIFFFLLALKKKQKTVLISFFVGCLFFLLFSFLLVPDWIPQWLGLLRRYPGYIGGRIPITPLVHALSPGGEIMTYSLLGLLFAGLSIWLMIRWWRGQFPSLGLLAWGGFAAYVFHPTGLSYDQVIFLLPVMFWVWLMGQKQPFWANLVWFIFIAVSWLFVYLSLSQIWIGATYYGLFFLFIIWLVFGFFVHPKFLLFIDLE</sequence>